<organism evidence="3 4">
    <name type="scientific">Mucilaginibacter gynuensis</name>
    <dbReference type="NCBI Taxonomy" id="1302236"/>
    <lineage>
        <taxon>Bacteria</taxon>
        <taxon>Pseudomonadati</taxon>
        <taxon>Bacteroidota</taxon>
        <taxon>Sphingobacteriia</taxon>
        <taxon>Sphingobacteriales</taxon>
        <taxon>Sphingobacteriaceae</taxon>
        <taxon>Mucilaginibacter</taxon>
    </lineage>
</organism>
<comment type="caution">
    <text evidence="3">The sequence shown here is derived from an EMBL/GenBank/DDBJ whole genome shotgun (WGS) entry which is preliminary data.</text>
</comment>
<evidence type="ECO:0000259" key="2">
    <source>
        <dbReference type="PROSITE" id="PS51688"/>
    </source>
</evidence>
<keyword evidence="4" id="KW-1185">Reference proteome</keyword>
<dbReference type="RefSeq" id="WP_345211553.1">
    <property type="nucleotide sequence ID" value="NZ_BAABFT010000006.1"/>
</dbReference>
<dbReference type="PROSITE" id="PS51688">
    <property type="entry name" value="ICA"/>
    <property type="match status" value="1"/>
</dbReference>
<dbReference type="Pfam" id="PF13884">
    <property type="entry name" value="Peptidase_S74"/>
    <property type="match status" value="1"/>
</dbReference>
<evidence type="ECO:0000313" key="3">
    <source>
        <dbReference type="EMBL" id="GAA4324588.1"/>
    </source>
</evidence>
<dbReference type="Proteomes" id="UP001500582">
    <property type="component" value="Unassembled WGS sequence"/>
</dbReference>
<accession>A0ABP8GHU4</accession>
<sequence length="145" mass="16154">MKISQKIKYTALVLLITAFITGTAKAQQLSDDVLKKNQQPISNSLSYITQLEPLTFEFDQSRSKQLGLPAGKQFGFNADAFKKVLPGMVSNSNKWYTAGKGNQRALTVSQVELEKLVPLLVSAIKEQQAQIDQLRSELQQLNKAR</sequence>
<evidence type="ECO:0000313" key="4">
    <source>
        <dbReference type="Proteomes" id="UP001500582"/>
    </source>
</evidence>
<keyword evidence="1" id="KW-0732">Signal</keyword>
<feature type="chain" id="PRO_5046139535" description="Peptidase S74 domain-containing protein" evidence="1">
    <location>
        <begin position="27"/>
        <end position="145"/>
    </location>
</feature>
<dbReference type="EMBL" id="BAABFT010000006">
    <property type="protein sequence ID" value="GAA4324588.1"/>
    <property type="molecule type" value="Genomic_DNA"/>
</dbReference>
<feature type="domain" description="Peptidase S74" evidence="2">
    <location>
        <begin position="30"/>
        <end position="138"/>
    </location>
</feature>
<reference evidence="4" key="1">
    <citation type="journal article" date="2019" name="Int. J. Syst. Evol. Microbiol.">
        <title>The Global Catalogue of Microorganisms (GCM) 10K type strain sequencing project: providing services to taxonomists for standard genome sequencing and annotation.</title>
        <authorList>
            <consortium name="The Broad Institute Genomics Platform"/>
            <consortium name="The Broad Institute Genome Sequencing Center for Infectious Disease"/>
            <person name="Wu L."/>
            <person name="Ma J."/>
        </authorList>
    </citation>
    <scope>NUCLEOTIDE SEQUENCE [LARGE SCALE GENOMIC DNA]</scope>
    <source>
        <strain evidence="4">JCM 17705</strain>
    </source>
</reference>
<protein>
    <recommendedName>
        <fullName evidence="2">Peptidase S74 domain-containing protein</fullName>
    </recommendedName>
</protein>
<evidence type="ECO:0000256" key="1">
    <source>
        <dbReference type="SAM" id="SignalP"/>
    </source>
</evidence>
<feature type="signal peptide" evidence="1">
    <location>
        <begin position="1"/>
        <end position="26"/>
    </location>
</feature>
<dbReference type="InterPro" id="IPR030392">
    <property type="entry name" value="S74_ICA"/>
</dbReference>
<gene>
    <name evidence="3" type="ORF">GCM10023149_26290</name>
</gene>
<proteinExistence type="predicted"/>
<name>A0ABP8GHU4_9SPHI</name>